<keyword evidence="2" id="KW-1185">Reference proteome</keyword>
<proteinExistence type="predicted"/>
<name>A0A9N9NVR3_9GLOM</name>
<protein>
    <submittedName>
        <fullName evidence="1">5567_t:CDS:1</fullName>
    </submittedName>
</protein>
<dbReference type="EMBL" id="CAJVPZ010049928">
    <property type="protein sequence ID" value="CAG8776729.1"/>
    <property type="molecule type" value="Genomic_DNA"/>
</dbReference>
<evidence type="ECO:0000313" key="2">
    <source>
        <dbReference type="Proteomes" id="UP000789396"/>
    </source>
</evidence>
<dbReference type="OrthoDB" id="2307928at2759"/>
<gene>
    <name evidence="1" type="ORF">RFULGI_LOCUS15483</name>
</gene>
<evidence type="ECO:0000313" key="1">
    <source>
        <dbReference type="EMBL" id="CAG8776729.1"/>
    </source>
</evidence>
<comment type="caution">
    <text evidence="1">The sequence shown here is derived from an EMBL/GenBank/DDBJ whole genome shotgun (WGS) entry which is preliminary data.</text>
</comment>
<accession>A0A9N9NVR3</accession>
<dbReference type="AlphaFoldDB" id="A0A9N9NVR3"/>
<feature type="non-terminal residue" evidence="1">
    <location>
        <position position="1"/>
    </location>
</feature>
<organism evidence="1 2">
    <name type="scientific">Racocetra fulgida</name>
    <dbReference type="NCBI Taxonomy" id="60492"/>
    <lineage>
        <taxon>Eukaryota</taxon>
        <taxon>Fungi</taxon>
        <taxon>Fungi incertae sedis</taxon>
        <taxon>Mucoromycota</taxon>
        <taxon>Glomeromycotina</taxon>
        <taxon>Glomeromycetes</taxon>
        <taxon>Diversisporales</taxon>
        <taxon>Gigasporaceae</taxon>
        <taxon>Racocetra</taxon>
    </lineage>
</organism>
<feature type="non-terminal residue" evidence="1">
    <location>
        <position position="90"/>
    </location>
</feature>
<dbReference type="Proteomes" id="UP000789396">
    <property type="component" value="Unassembled WGS sequence"/>
</dbReference>
<reference evidence="1" key="1">
    <citation type="submission" date="2021-06" db="EMBL/GenBank/DDBJ databases">
        <authorList>
            <person name="Kallberg Y."/>
            <person name="Tangrot J."/>
            <person name="Rosling A."/>
        </authorList>
    </citation>
    <scope>NUCLEOTIDE SEQUENCE</scope>
    <source>
        <strain evidence="1">IN212</strain>
    </source>
</reference>
<sequence>SLIKFFQMVLLDADQLRFKNFPTSLDMARKLLGINMHTKEYGVCPSCDILYEVSEVINKQDKDFECTHVEFPSHPMHSQKKLCGVELTKQ</sequence>